<evidence type="ECO:0000256" key="3">
    <source>
        <dbReference type="SAM" id="MobiDB-lite"/>
    </source>
</evidence>
<dbReference type="PANTHER" id="PTHR43619:SF2">
    <property type="entry name" value="S-ADENOSYL-L-METHIONINE-DEPENDENT METHYLTRANSFERASES SUPERFAMILY PROTEIN"/>
    <property type="match status" value="1"/>
</dbReference>
<comment type="caution">
    <text evidence="4">The sequence shown here is derived from an EMBL/GenBank/DDBJ whole genome shotgun (WGS) entry which is preliminary data.</text>
</comment>
<dbReference type="InterPro" id="IPR029063">
    <property type="entry name" value="SAM-dependent_MTases_sf"/>
</dbReference>
<dbReference type="RefSeq" id="WP_387898360.1">
    <property type="nucleotide sequence ID" value="NZ_JBIAPK010000012.1"/>
</dbReference>
<evidence type="ECO:0000256" key="1">
    <source>
        <dbReference type="ARBA" id="ARBA00022603"/>
    </source>
</evidence>
<dbReference type="Gene3D" id="3.40.50.150">
    <property type="entry name" value="Vaccinia Virus protein VP39"/>
    <property type="match status" value="1"/>
</dbReference>
<evidence type="ECO:0000313" key="5">
    <source>
        <dbReference type="Proteomes" id="UP001601976"/>
    </source>
</evidence>
<keyword evidence="5" id="KW-1185">Reference proteome</keyword>
<dbReference type="EMBL" id="JBIAPK010000012">
    <property type="protein sequence ID" value="MFF3343041.1"/>
    <property type="molecule type" value="Genomic_DNA"/>
</dbReference>
<dbReference type="InterPro" id="IPR007213">
    <property type="entry name" value="Ppm1/Ppm2/Tcmp"/>
</dbReference>
<name>A0ABW6RQ06_9ACTN</name>
<dbReference type="GO" id="GO:0008168">
    <property type="term" value="F:methyltransferase activity"/>
    <property type="evidence" value="ECO:0007669"/>
    <property type="project" value="UniProtKB-KW"/>
</dbReference>
<dbReference type="Pfam" id="PF04072">
    <property type="entry name" value="LCM"/>
    <property type="match status" value="1"/>
</dbReference>
<reference evidence="4 5" key="1">
    <citation type="submission" date="2024-10" db="EMBL/GenBank/DDBJ databases">
        <title>The Natural Products Discovery Center: Release of the First 8490 Sequenced Strains for Exploring Actinobacteria Biosynthetic Diversity.</title>
        <authorList>
            <person name="Kalkreuter E."/>
            <person name="Kautsar S.A."/>
            <person name="Yang D."/>
            <person name="Bader C.D."/>
            <person name="Teijaro C.N."/>
            <person name="Fluegel L."/>
            <person name="Davis C.M."/>
            <person name="Simpson J.R."/>
            <person name="Lauterbach L."/>
            <person name="Steele A.D."/>
            <person name="Gui C."/>
            <person name="Meng S."/>
            <person name="Li G."/>
            <person name="Viehrig K."/>
            <person name="Ye F."/>
            <person name="Su P."/>
            <person name="Kiefer A.F."/>
            <person name="Nichols A."/>
            <person name="Cepeda A.J."/>
            <person name="Yan W."/>
            <person name="Fan B."/>
            <person name="Jiang Y."/>
            <person name="Adhikari A."/>
            <person name="Zheng C.-J."/>
            <person name="Schuster L."/>
            <person name="Cowan T.M."/>
            <person name="Smanski M.J."/>
            <person name="Chevrette M.G."/>
            <person name="De Carvalho L.P.S."/>
            <person name="Shen B."/>
        </authorList>
    </citation>
    <scope>NUCLEOTIDE SEQUENCE [LARGE SCALE GENOMIC DNA]</scope>
    <source>
        <strain evidence="4 5">NPDC003029</strain>
    </source>
</reference>
<keyword evidence="1 4" id="KW-0489">Methyltransferase</keyword>
<proteinExistence type="predicted"/>
<accession>A0ABW6RQ06</accession>
<evidence type="ECO:0000256" key="2">
    <source>
        <dbReference type="ARBA" id="ARBA00022679"/>
    </source>
</evidence>
<dbReference type="GO" id="GO:0032259">
    <property type="term" value="P:methylation"/>
    <property type="evidence" value="ECO:0007669"/>
    <property type="project" value="UniProtKB-KW"/>
</dbReference>
<evidence type="ECO:0000313" key="4">
    <source>
        <dbReference type="EMBL" id="MFF3343041.1"/>
    </source>
</evidence>
<feature type="region of interest" description="Disordered" evidence="3">
    <location>
        <begin position="297"/>
        <end position="317"/>
    </location>
</feature>
<dbReference type="PANTHER" id="PTHR43619">
    <property type="entry name" value="S-ADENOSYL-L-METHIONINE-DEPENDENT METHYLTRANSFERASE YKTD-RELATED"/>
    <property type="match status" value="1"/>
</dbReference>
<sequence>MTEWDADAGVSYKRRGSLRLFGGLVWKVWEMSTDLPGVSETSLWTLYHRAAEAGRTNTVLPDPQAVRLVSELCFPFREHFGKPRAWVAQAIALRALTFDRVVKQFLTTHPDGTVIALGEGLETQFWRVDNGRVQWITVDLADQIELRRQVLPHGPRQVAVTCDVRDHRWMNGIHSAGGVLVTAQGLLMYLEHDHVTELITACAEAFPGATMVFDTVSRRFSARSRRGGKGPGGYRLPPMPWGMDPPARRELQASIPAVSTAEEVAWAPGRGLVGYLTSHAGQVPQLRNNRPLITRLRFGRTEDEAEYPKPSGLSSRP</sequence>
<keyword evidence="2" id="KW-0808">Transferase</keyword>
<gene>
    <name evidence="4" type="ORF">ACFYWW_30735</name>
</gene>
<organism evidence="4 5">
    <name type="scientific">Streptomyces flavidovirens</name>
    <dbReference type="NCBI Taxonomy" id="67298"/>
    <lineage>
        <taxon>Bacteria</taxon>
        <taxon>Bacillati</taxon>
        <taxon>Actinomycetota</taxon>
        <taxon>Actinomycetes</taxon>
        <taxon>Kitasatosporales</taxon>
        <taxon>Streptomycetaceae</taxon>
        <taxon>Streptomyces</taxon>
    </lineage>
</organism>
<dbReference type="Proteomes" id="UP001601976">
    <property type="component" value="Unassembled WGS sequence"/>
</dbReference>
<protein>
    <submittedName>
        <fullName evidence="4">Class I SAM-dependent methyltransferase</fullName>
    </submittedName>
</protein>
<dbReference type="SUPFAM" id="SSF53335">
    <property type="entry name" value="S-adenosyl-L-methionine-dependent methyltransferases"/>
    <property type="match status" value="1"/>
</dbReference>